<reference evidence="2" key="1">
    <citation type="submission" date="2023-11" db="EMBL/GenBank/DDBJ databases">
        <title>Genome assemblies of two species of porcelain crab, Petrolisthes cinctipes and Petrolisthes manimaculis (Anomura: Porcellanidae).</title>
        <authorList>
            <person name="Angst P."/>
        </authorList>
    </citation>
    <scope>NUCLEOTIDE SEQUENCE</scope>
    <source>
        <strain evidence="2">PB745_02</strain>
        <tissue evidence="2">Gill</tissue>
    </source>
</reference>
<dbReference type="EMBL" id="JAWZYT010001304">
    <property type="protein sequence ID" value="KAK4313463.1"/>
    <property type="molecule type" value="Genomic_DNA"/>
</dbReference>
<name>A0AAE1PSQ3_9EUCA</name>
<evidence type="ECO:0000256" key="1">
    <source>
        <dbReference type="SAM" id="MobiDB-lite"/>
    </source>
</evidence>
<evidence type="ECO:0000313" key="2">
    <source>
        <dbReference type="EMBL" id="KAK4313463.1"/>
    </source>
</evidence>
<accession>A0AAE1PSQ3</accession>
<dbReference type="Proteomes" id="UP001292094">
    <property type="component" value="Unassembled WGS sequence"/>
</dbReference>
<sequence length="73" mass="8122">MLLRFPVRVFGFPLDRTPQTPFKLDPFEWTYPNTTAPTPVTPTTTLPTPVTPTTVPLLPPPQHYPLLSPPPSS</sequence>
<keyword evidence="3" id="KW-1185">Reference proteome</keyword>
<feature type="region of interest" description="Disordered" evidence="1">
    <location>
        <begin position="33"/>
        <end position="73"/>
    </location>
</feature>
<gene>
    <name evidence="2" type="ORF">Pmani_015192</name>
</gene>
<feature type="compositionally biased region" description="Pro residues" evidence="1">
    <location>
        <begin position="57"/>
        <end position="73"/>
    </location>
</feature>
<organism evidence="2 3">
    <name type="scientific">Petrolisthes manimaculis</name>
    <dbReference type="NCBI Taxonomy" id="1843537"/>
    <lineage>
        <taxon>Eukaryota</taxon>
        <taxon>Metazoa</taxon>
        <taxon>Ecdysozoa</taxon>
        <taxon>Arthropoda</taxon>
        <taxon>Crustacea</taxon>
        <taxon>Multicrustacea</taxon>
        <taxon>Malacostraca</taxon>
        <taxon>Eumalacostraca</taxon>
        <taxon>Eucarida</taxon>
        <taxon>Decapoda</taxon>
        <taxon>Pleocyemata</taxon>
        <taxon>Anomura</taxon>
        <taxon>Galatheoidea</taxon>
        <taxon>Porcellanidae</taxon>
        <taxon>Petrolisthes</taxon>
    </lineage>
</organism>
<protein>
    <submittedName>
        <fullName evidence="2">Uncharacterized protein</fullName>
    </submittedName>
</protein>
<comment type="caution">
    <text evidence="2">The sequence shown here is derived from an EMBL/GenBank/DDBJ whole genome shotgun (WGS) entry which is preliminary data.</text>
</comment>
<proteinExistence type="predicted"/>
<evidence type="ECO:0000313" key="3">
    <source>
        <dbReference type="Proteomes" id="UP001292094"/>
    </source>
</evidence>
<dbReference type="AlphaFoldDB" id="A0AAE1PSQ3"/>
<feature type="compositionally biased region" description="Low complexity" evidence="1">
    <location>
        <begin position="33"/>
        <end position="56"/>
    </location>
</feature>